<proteinExistence type="predicted"/>
<name>A0A2I0LFI0_PUNGR</name>
<dbReference type="AlphaFoldDB" id="A0A2I0LFI0"/>
<dbReference type="GO" id="GO:0005886">
    <property type="term" value="C:plasma membrane"/>
    <property type="evidence" value="ECO:0007669"/>
    <property type="project" value="TreeGrafter"/>
</dbReference>
<sequence length="268" mass="29661">MKKGSSESREVEKEAALLLGSTTSASTIGSSGSELVSLKQCLGFESCEWRKSMLIELYPLRGRSGSTGLVVAQLGFRIPGGTPKTLPLLQINLYSSPVVKNLHEETLSLRQVIHKLEQEIELPIDEGNALHQELIYCLKEELNTPNEKSRSLEEQVEKAVLLAKLVENSGLSAKQISCLENTNPKQQVEMKALEDQLNVLHLWLYDEFGILKVDARHGVRNWPSGSWIGNGLKRGKKMVCKQKNGPKASDLGATKDWLVGRTVEQSSK</sequence>
<dbReference type="PANTHER" id="PTHR32258:SF32">
    <property type="entry name" value="PROTEIN NETWORKED 1D"/>
    <property type="match status" value="1"/>
</dbReference>
<dbReference type="InterPro" id="IPR051861">
    <property type="entry name" value="NET_actin-binding_domain"/>
</dbReference>
<dbReference type="PANTHER" id="PTHR32258">
    <property type="entry name" value="PROTEIN NETWORKED 4A"/>
    <property type="match status" value="1"/>
</dbReference>
<organism evidence="1 2">
    <name type="scientific">Punica granatum</name>
    <name type="common">Pomegranate</name>
    <dbReference type="NCBI Taxonomy" id="22663"/>
    <lineage>
        <taxon>Eukaryota</taxon>
        <taxon>Viridiplantae</taxon>
        <taxon>Streptophyta</taxon>
        <taxon>Embryophyta</taxon>
        <taxon>Tracheophyta</taxon>
        <taxon>Spermatophyta</taxon>
        <taxon>Magnoliopsida</taxon>
        <taxon>eudicotyledons</taxon>
        <taxon>Gunneridae</taxon>
        <taxon>Pentapetalae</taxon>
        <taxon>rosids</taxon>
        <taxon>malvids</taxon>
        <taxon>Myrtales</taxon>
        <taxon>Lythraceae</taxon>
        <taxon>Punica</taxon>
    </lineage>
</organism>
<evidence type="ECO:0000313" key="1">
    <source>
        <dbReference type="EMBL" id="PKI79431.1"/>
    </source>
</evidence>
<gene>
    <name evidence="1" type="ORF">CRG98_000178</name>
</gene>
<dbReference type="GO" id="GO:0051015">
    <property type="term" value="F:actin filament binding"/>
    <property type="evidence" value="ECO:0007669"/>
    <property type="project" value="TreeGrafter"/>
</dbReference>
<dbReference type="EMBL" id="PGOL01000005">
    <property type="protein sequence ID" value="PKI79431.1"/>
    <property type="molecule type" value="Genomic_DNA"/>
</dbReference>
<reference evidence="1 2" key="1">
    <citation type="submission" date="2017-11" db="EMBL/GenBank/DDBJ databases">
        <title>De-novo sequencing of pomegranate (Punica granatum L.) genome.</title>
        <authorList>
            <person name="Akparov Z."/>
            <person name="Amiraslanov A."/>
            <person name="Hajiyeva S."/>
            <person name="Abbasov M."/>
            <person name="Kaur K."/>
            <person name="Hamwieh A."/>
            <person name="Solovyev V."/>
            <person name="Salamov A."/>
            <person name="Braich B."/>
            <person name="Kosarev P."/>
            <person name="Mahmoud A."/>
            <person name="Hajiyev E."/>
            <person name="Babayeva S."/>
            <person name="Izzatullayeva V."/>
            <person name="Mammadov A."/>
            <person name="Mammadov A."/>
            <person name="Sharifova S."/>
            <person name="Ojaghi J."/>
            <person name="Eynullazada K."/>
            <person name="Bayramov B."/>
            <person name="Abdulazimova A."/>
            <person name="Shahmuradov I."/>
        </authorList>
    </citation>
    <scope>NUCLEOTIDE SEQUENCE [LARGE SCALE GENOMIC DNA]</scope>
    <source>
        <strain evidence="2">cv. AG2017</strain>
        <tissue evidence="1">Leaf</tissue>
    </source>
</reference>
<accession>A0A2I0LFI0</accession>
<dbReference type="Proteomes" id="UP000233551">
    <property type="component" value="Unassembled WGS sequence"/>
</dbReference>
<comment type="caution">
    <text evidence="1">The sequence shown here is derived from an EMBL/GenBank/DDBJ whole genome shotgun (WGS) entry which is preliminary data.</text>
</comment>
<evidence type="ECO:0000313" key="2">
    <source>
        <dbReference type="Proteomes" id="UP000233551"/>
    </source>
</evidence>
<dbReference type="STRING" id="22663.A0A2I0LFI0"/>
<keyword evidence="2" id="KW-1185">Reference proteome</keyword>
<protein>
    <submittedName>
        <fullName evidence="1">Uncharacterized protein</fullName>
    </submittedName>
</protein>